<evidence type="ECO:0000313" key="2">
    <source>
        <dbReference type="EMBL" id="KAH0457518.1"/>
    </source>
</evidence>
<feature type="transmembrane region" description="Helical" evidence="1">
    <location>
        <begin position="163"/>
        <end position="184"/>
    </location>
</feature>
<sequence>MIENLNMLLSVLSKNSEAIDILLLSVTPLSSLLIAFLHFVMLTPLLSSNSVNFQDGQYSNHVLLQETQHVVHLLDVIEANRSTKSPYSHLCGRQNGKCYRHKRKCIVILSTSNHDHAKLASHIVRVCVCAVLYGLPTSLYSYTMIGVLSIYLDKDKSEITIKIRTCCIILLATSVFGFAIYILMDHSF</sequence>
<comment type="caution">
    <text evidence="2">The sequence shown here is derived from an EMBL/GenBank/DDBJ whole genome shotgun (WGS) entry which is preliminary data.</text>
</comment>
<keyword evidence="3" id="KW-1185">Reference proteome</keyword>
<dbReference type="AlphaFoldDB" id="A0AAV7GPS1"/>
<keyword evidence="1" id="KW-1133">Transmembrane helix</keyword>
<name>A0AAV7GPS1_DENCH</name>
<dbReference type="EMBL" id="JAGFBR010000012">
    <property type="protein sequence ID" value="KAH0457518.1"/>
    <property type="molecule type" value="Genomic_DNA"/>
</dbReference>
<accession>A0AAV7GPS1</accession>
<organism evidence="2 3">
    <name type="scientific">Dendrobium chrysotoxum</name>
    <name type="common">Orchid</name>
    <dbReference type="NCBI Taxonomy" id="161865"/>
    <lineage>
        <taxon>Eukaryota</taxon>
        <taxon>Viridiplantae</taxon>
        <taxon>Streptophyta</taxon>
        <taxon>Embryophyta</taxon>
        <taxon>Tracheophyta</taxon>
        <taxon>Spermatophyta</taxon>
        <taxon>Magnoliopsida</taxon>
        <taxon>Liliopsida</taxon>
        <taxon>Asparagales</taxon>
        <taxon>Orchidaceae</taxon>
        <taxon>Epidendroideae</taxon>
        <taxon>Malaxideae</taxon>
        <taxon>Dendrobiinae</taxon>
        <taxon>Dendrobium</taxon>
    </lineage>
</organism>
<feature type="transmembrane region" description="Helical" evidence="1">
    <location>
        <begin position="21"/>
        <end position="41"/>
    </location>
</feature>
<reference evidence="2 3" key="1">
    <citation type="journal article" date="2021" name="Hortic Res">
        <title>Chromosome-scale assembly of the Dendrobium chrysotoxum genome enhances the understanding of orchid evolution.</title>
        <authorList>
            <person name="Zhang Y."/>
            <person name="Zhang G.Q."/>
            <person name="Zhang D."/>
            <person name="Liu X.D."/>
            <person name="Xu X.Y."/>
            <person name="Sun W.H."/>
            <person name="Yu X."/>
            <person name="Zhu X."/>
            <person name="Wang Z.W."/>
            <person name="Zhao X."/>
            <person name="Zhong W.Y."/>
            <person name="Chen H."/>
            <person name="Yin W.L."/>
            <person name="Huang T."/>
            <person name="Niu S.C."/>
            <person name="Liu Z.J."/>
        </authorList>
    </citation>
    <scope>NUCLEOTIDE SEQUENCE [LARGE SCALE GENOMIC DNA]</scope>
    <source>
        <strain evidence="2">Lindl</strain>
    </source>
</reference>
<dbReference type="Proteomes" id="UP000775213">
    <property type="component" value="Unassembled WGS sequence"/>
</dbReference>
<evidence type="ECO:0000313" key="3">
    <source>
        <dbReference type="Proteomes" id="UP000775213"/>
    </source>
</evidence>
<protein>
    <submittedName>
        <fullName evidence="2">Uncharacterized protein</fullName>
    </submittedName>
</protein>
<keyword evidence="1" id="KW-0812">Transmembrane</keyword>
<feature type="transmembrane region" description="Helical" evidence="1">
    <location>
        <begin position="123"/>
        <end position="151"/>
    </location>
</feature>
<proteinExistence type="predicted"/>
<keyword evidence="1" id="KW-0472">Membrane</keyword>
<gene>
    <name evidence="2" type="ORF">IEQ34_012833</name>
</gene>
<evidence type="ECO:0000256" key="1">
    <source>
        <dbReference type="SAM" id="Phobius"/>
    </source>
</evidence>